<keyword evidence="7" id="KW-1185">Reference proteome</keyword>
<dbReference type="GO" id="GO:0003676">
    <property type="term" value="F:nucleic acid binding"/>
    <property type="evidence" value="ECO:0007669"/>
    <property type="project" value="InterPro"/>
</dbReference>
<keyword evidence="2 4" id="KW-0863">Zinc-finger</keyword>
<organism evidence="6 7">
    <name type="scientific">Reticulomyxa filosa</name>
    <dbReference type="NCBI Taxonomy" id="46433"/>
    <lineage>
        <taxon>Eukaryota</taxon>
        <taxon>Sar</taxon>
        <taxon>Rhizaria</taxon>
        <taxon>Retaria</taxon>
        <taxon>Foraminifera</taxon>
        <taxon>Monothalamids</taxon>
        <taxon>Reticulomyxidae</taxon>
        <taxon>Reticulomyxa</taxon>
    </lineage>
</organism>
<reference evidence="6 7" key="1">
    <citation type="journal article" date="2013" name="Curr. Biol.">
        <title>The Genome of the Foraminiferan Reticulomyxa filosa.</title>
        <authorList>
            <person name="Glockner G."/>
            <person name="Hulsmann N."/>
            <person name="Schleicher M."/>
            <person name="Noegel A.A."/>
            <person name="Eichinger L."/>
            <person name="Gallinger C."/>
            <person name="Pawlowski J."/>
            <person name="Sierra R."/>
            <person name="Euteneuer U."/>
            <person name="Pillet L."/>
            <person name="Moustafa A."/>
            <person name="Platzer M."/>
            <person name="Groth M."/>
            <person name="Szafranski K."/>
            <person name="Schliwa M."/>
        </authorList>
    </citation>
    <scope>NUCLEOTIDE SEQUENCE [LARGE SCALE GENOMIC DNA]</scope>
</reference>
<dbReference type="OrthoDB" id="444325at2759"/>
<dbReference type="InterPro" id="IPR001878">
    <property type="entry name" value="Znf_CCHC"/>
</dbReference>
<sequence>MNLCRCCNTYKKCKYKYRACVVLKTFSFFFVQPPRGPKVEKIIKKLSKSPTLMFQQNQILFGQGPSVPAIVPFTFTTGELDLLRSKLQLAEQQLLSNPSKNTQSIIQVSLSEMRTLEKMVEMTLLQGLKSSWENVASSGSSPLSNPKLRSNTNTSPPGDYICHKCGIEGHYVHDCSNVYYKGTPPTNYVCYKCNTQGHWIQKCPLSNSHDYTKSPPTGYCCHRCGFPGHWIKNCPTNDKHLGQSTGTLTPSFRRDKSFQPSIQQPVLHMFTNNDSKHTNGGMLL</sequence>
<dbReference type="InterPro" id="IPR025829">
    <property type="entry name" value="Zn_knuckle_CX2CX3GHX4C"/>
</dbReference>
<feature type="domain" description="CCHC-type" evidence="5">
    <location>
        <begin position="162"/>
        <end position="177"/>
    </location>
</feature>
<keyword evidence="1" id="KW-0479">Metal-binding</keyword>
<evidence type="ECO:0000259" key="5">
    <source>
        <dbReference type="PROSITE" id="PS50158"/>
    </source>
</evidence>
<evidence type="ECO:0000313" key="6">
    <source>
        <dbReference type="EMBL" id="ETO18937.1"/>
    </source>
</evidence>
<name>X6N0U5_RETFI</name>
<evidence type="ECO:0000256" key="4">
    <source>
        <dbReference type="PROSITE-ProRule" id="PRU00047"/>
    </source>
</evidence>
<dbReference type="Gene3D" id="4.10.60.10">
    <property type="entry name" value="Zinc finger, CCHC-type"/>
    <property type="match status" value="2"/>
</dbReference>
<evidence type="ECO:0000313" key="7">
    <source>
        <dbReference type="Proteomes" id="UP000023152"/>
    </source>
</evidence>
<dbReference type="AlphaFoldDB" id="X6N0U5"/>
<dbReference type="Pfam" id="PF00098">
    <property type="entry name" value="zf-CCHC"/>
    <property type="match status" value="2"/>
</dbReference>
<evidence type="ECO:0000256" key="2">
    <source>
        <dbReference type="ARBA" id="ARBA00022771"/>
    </source>
</evidence>
<dbReference type="SUPFAM" id="SSF57756">
    <property type="entry name" value="Retrovirus zinc finger-like domains"/>
    <property type="match status" value="1"/>
</dbReference>
<dbReference type="InterPro" id="IPR036875">
    <property type="entry name" value="Znf_CCHC_sf"/>
</dbReference>
<accession>X6N0U5</accession>
<dbReference type="GO" id="GO:0008270">
    <property type="term" value="F:zinc ion binding"/>
    <property type="evidence" value="ECO:0007669"/>
    <property type="project" value="UniProtKB-KW"/>
</dbReference>
<dbReference type="PROSITE" id="PS50158">
    <property type="entry name" value="ZF_CCHC"/>
    <property type="match status" value="3"/>
</dbReference>
<dbReference type="SMART" id="SM00343">
    <property type="entry name" value="ZnF_C2HC"/>
    <property type="match status" value="3"/>
</dbReference>
<dbReference type="Proteomes" id="UP000023152">
    <property type="component" value="Unassembled WGS sequence"/>
</dbReference>
<evidence type="ECO:0000256" key="3">
    <source>
        <dbReference type="ARBA" id="ARBA00022833"/>
    </source>
</evidence>
<dbReference type="EMBL" id="ASPP01014223">
    <property type="protein sequence ID" value="ETO18937.1"/>
    <property type="molecule type" value="Genomic_DNA"/>
</dbReference>
<proteinExistence type="predicted"/>
<keyword evidence="3" id="KW-0862">Zinc</keyword>
<protein>
    <recommendedName>
        <fullName evidence="5">CCHC-type domain-containing protein</fullName>
    </recommendedName>
</protein>
<comment type="caution">
    <text evidence="6">The sequence shown here is derived from an EMBL/GenBank/DDBJ whole genome shotgun (WGS) entry which is preliminary data.</text>
</comment>
<evidence type="ECO:0000256" key="1">
    <source>
        <dbReference type="ARBA" id="ARBA00022723"/>
    </source>
</evidence>
<gene>
    <name evidence="6" type="ORF">RFI_18306</name>
</gene>
<feature type="domain" description="CCHC-type" evidence="5">
    <location>
        <begin position="190"/>
        <end position="204"/>
    </location>
</feature>
<dbReference type="Pfam" id="PF13696">
    <property type="entry name" value="zf-CCHC_2"/>
    <property type="match status" value="1"/>
</dbReference>
<feature type="domain" description="CCHC-type" evidence="5">
    <location>
        <begin position="221"/>
        <end position="235"/>
    </location>
</feature>